<dbReference type="InterPro" id="IPR031728">
    <property type="entry name" value="GlcAase_C"/>
</dbReference>
<evidence type="ECO:0000313" key="2">
    <source>
        <dbReference type="EMBL" id="ROW17412.1"/>
    </source>
</evidence>
<reference evidence="2 3" key="1">
    <citation type="submission" date="2015-09" db="EMBL/GenBank/DDBJ databases">
        <title>Host preference determinants of Valsa canker pathogens revealed by comparative genomics.</title>
        <authorList>
            <person name="Yin Z."/>
            <person name="Huang L."/>
        </authorList>
    </citation>
    <scope>NUCLEOTIDE SEQUENCE [LARGE SCALE GENOMIC DNA]</scope>
    <source>
        <strain evidence="2 3">SXYLt</strain>
    </source>
</reference>
<dbReference type="EMBL" id="LKEB01000002">
    <property type="protein sequence ID" value="ROW17412.1"/>
    <property type="molecule type" value="Genomic_DNA"/>
</dbReference>
<dbReference type="Proteomes" id="UP000285146">
    <property type="component" value="Unassembled WGS sequence"/>
</dbReference>
<evidence type="ECO:0000259" key="1">
    <source>
        <dbReference type="Pfam" id="PF16862"/>
    </source>
</evidence>
<dbReference type="OrthoDB" id="2831684at2759"/>
<dbReference type="PANTHER" id="PTHR36183:SF2">
    <property type="entry name" value="BETA-GLUCURONIDASE C-TERMINAL DOMAIN-CONTAINING PROTEIN"/>
    <property type="match status" value="1"/>
</dbReference>
<dbReference type="InterPro" id="IPR052974">
    <property type="entry name" value="GH79_Enzymes"/>
</dbReference>
<sequence>MWLPIEYLGESPHVTANYYSQPLIADFIGNSGTTTVTQLNITSDEQVVNVSAYAAFEDGTPKRIAVVNLDYWNQTSSGTSRPSVSIYVSIPSELGVKSVTVDYLSSPLGAGAAADTVTYAGSQWTYESLGKEVTGVRNDTETVAVVDDVATITVNSSSAALISLI</sequence>
<dbReference type="Gene3D" id="2.60.40.1180">
    <property type="entry name" value="Golgi alpha-mannosidase II"/>
    <property type="match status" value="1"/>
</dbReference>
<evidence type="ECO:0000313" key="3">
    <source>
        <dbReference type="Proteomes" id="UP000285146"/>
    </source>
</evidence>
<protein>
    <recommendedName>
        <fullName evidence="1">Beta-glucuronidase C-terminal domain-containing protein</fullName>
    </recommendedName>
</protein>
<dbReference type="InterPro" id="IPR013780">
    <property type="entry name" value="Glyco_hydro_b"/>
</dbReference>
<feature type="domain" description="Beta-glucuronidase C-terminal" evidence="1">
    <location>
        <begin position="52"/>
        <end position="161"/>
    </location>
</feature>
<dbReference type="AlphaFoldDB" id="A0A423XLV3"/>
<organism evidence="2 3">
    <name type="scientific">Cytospora leucostoma</name>
    <dbReference type="NCBI Taxonomy" id="1230097"/>
    <lineage>
        <taxon>Eukaryota</taxon>
        <taxon>Fungi</taxon>
        <taxon>Dikarya</taxon>
        <taxon>Ascomycota</taxon>
        <taxon>Pezizomycotina</taxon>
        <taxon>Sordariomycetes</taxon>
        <taxon>Sordariomycetidae</taxon>
        <taxon>Diaporthales</taxon>
        <taxon>Cytosporaceae</taxon>
        <taxon>Cytospora</taxon>
    </lineage>
</organism>
<dbReference type="Pfam" id="PF16862">
    <property type="entry name" value="Glyco_hydro_79C"/>
    <property type="match status" value="1"/>
</dbReference>
<accession>A0A423XLV3</accession>
<name>A0A423XLV3_9PEZI</name>
<gene>
    <name evidence="2" type="ORF">VPNG_00841</name>
</gene>
<dbReference type="PANTHER" id="PTHR36183">
    <property type="entry name" value="BETA-GLUCURONIDASE"/>
    <property type="match status" value="1"/>
</dbReference>
<keyword evidence="3" id="KW-1185">Reference proteome</keyword>
<comment type="caution">
    <text evidence="2">The sequence shown here is derived from an EMBL/GenBank/DDBJ whole genome shotgun (WGS) entry which is preliminary data.</text>
</comment>
<dbReference type="InParanoid" id="A0A423XLV3"/>
<proteinExistence type="predicted"/>